<dbReference type="AlphaFoldDB" id="A0A917U8R8"/>
<name>A0A917U8R8_9ACTN</name>
<dbReference type="EMBL" id="BMPI01000052">
    <property type="protein sequence ID" value="GGM65868.1"/>
    <property type="molecule type" value="Genomic_DNA"/>
</dbReference>
<keyword evidence="2" id="KW-1185">Reference proteome</keyword>
<comment type="caution">
    <text evidence="1">The sequence shown here is derived from an EMBL/GenBank/DDBJ whole genome shotgun (WGS) entry which is preliminary data.</text>
</comment>
<protein>
    <submittedName>
        <fullName evidence="1">Uncharacterized protein</fullName>
    </submittedName>
</protein>
<evidence type="ECO:0000313" key="2">
    <source>
        <dbReference type="Proteomes" id="UP000642070"/>
    </source>
</evidence>
<accession>A0A917U8R8</accession>
<reference evidence="1" key="1">
    <citation type="journal article" date="2014" name="Int. J. Syst. Evol. Microbiol.">
        <title>Complete genome sequence of Corynebacterium casei LMG S-19264T (=DSM 44701T), isolated from a smear-ripened cheese.</title>
        <authorList>
            <consortium name="US DOE Joint Genome Institute (JGI-PGF)"/>
            <person name="Walter F."/>
            <person name="Albersmeier A."/>
            <person name="Kalinowski J."/>
            <person name="Ruckert C."/>
        </authorList>
    </citation>
    <scope>NUCLEOTIDE SEQUENCE</scope>
    <source>
        <strain evidence="1">JCM 19831</strain>
    </source>
</reference>
<dbReference type="Proteomes" id="UP000642070">
    <property type="component" value="Unassembled WGS sequence"/>
</dbReference>
<evidence type="ECO:0000313" key="1">
    <source>
        <dbReference type="EMBL" id="GGM65868.1"/>
    </source>
</evidence>
<gene>
    <name evidence="1" type="ORF">GCM10007977_079340</name>
</gene>
<proteinExistence type="predicted"/>
<reference evidence="1" key="2">
    <citation type="submission" date="2020-09" db="EMBL/GenBank/DDBJ databases">
        <authorList>
            <person name="Sun Q."/>
            <person name="Ohkuma M."/>
        </authorList>
    </citation>
    <scope>NUCLEOTIDE SEQUENCE</scope>
    <source>
        <strain evidence="1">JCM 19831</strain>
    </source>
</reference>
<organism evidence="1 2">
    <name type="scientific">Dactylosporangium sucinum</name>
    <dbReference type="NCBI Taxonomy" id="1424081"/>
    <lineage>
        <taxon>Bacteria</taxon>
        <taxon>Bacillati</taxon>
        <taxon>Actinomycetota</taxon>
        <taxon>Actinomycetes</taxon>
        <taxon>Micromonosporales</taxon>
        <taxon>Micromonosporaceae</taxon>
        <taxon>Dactylosporangium</taxon>
    </lineage>
</organism>
<sequence length="338" mass="36377">MRRRDVLAGALGLTTAGALIPSTEAAAEVPATIDDVVFGKITGTPLSDQQLAAQIAATRADFRSCRYSQAARRLPRLLAQAEASARHVAAPQAERASTRLAQAYCVTTQLLLKLHDDGMAYSTADRAVQAARLGGDPVVAAEATRLAATVLRRNQHRDGAQRLVLQAAERLDSETGLAQPREIAKYGELLAVAAYTAAMRDDRDTAWTLLGEADDATRRSGSVDDGQLTPLDLAVYKISVARALGDFGSAVGYARQVDPTRITAPERRARYWEDTALALHGRGRPEAAFQALLAAEQDTPQEVRYRPWAQDLTQNLLTADTRGALVGVRDLARRIGVT</sequence>